<comment type="similarity">
    <text evidence="1">Belongs to the PPC synthetase family.</text>
</comment>
<protein>
    <submittedName>
        <fullName evidence="3">Phosphopantothenate-cysteine ligase-like protein</fullName>
    </submittedName>
</protein>
<evidence type="ECO:0000313" key="4">
    <source>
        <dbReference type="Proteomes" id="UP000616769"/>
    </source>
</evidence>
<accession>A0A131ZT41</accession>
<keyword evidence="3" id="KW-0436">Ligase</keyword>
<evidence type="ECO:0000259" key="2">
    <source>
        <dbReference type="Pfam" id="PF04127"/>
    </source>
</evidence>
<dbReference type="Gene3D" id="3.40.50.10300">
    <property type="entry name" value="CoaB-like"/>
    <property type="match status" value="1"/>
</dbReference>
<sequence>MNSSRDSQTLYQEEILGDELEKIDNFFHQLQEPKNLAEIRRFTEEFCRKNSNRKIVLITSGGTTVPMEQNTVRYIDNFSAGTRGSASTEYFFDSGEYAIIFFYRHKSLEPFVRHFDNLLYQLRYDEKSDNFDVPSNIKPKLKKMLEKISDSSESLLKITFTTLSEYLYILRELTAILKQFGSKAMLYLAAAVSDFYIPPQNLAVHKIQSDSPLRLHFEMVPKILRPLVKFWVPDAFVISFKLETDANILMAKAKKALSRYGHRLVIANELNTRKWKVILVGENDSEVIEINSNITNTGTSASNQSSIEIEKLIVSNVIRRHDDFIRQSASKCSRPTSQS</sequence>
<evidence type="ECO:0000313" key="3">
    <source>
        <dbReference type="EMBL" id="KPL97841.1"/>
    </source>
</evidence>
<dbReference type="InterPro" id="IPR035929">
    <property type="entry name" value="CoaB-like_sf"/>
</dbReference>
<dbReference type="GO" id="GO:0015937">
    <property type="term" value="P:coenzyme A biosynthetic process"/>
    <property type="evidence" value="ECO:0007669"/>
    <property type="project" value="UniProtKB-ARBA"/>
</dbReference>
<dbReference type="AlphaFoldDB" id="A0A131ZT41"/>
<evidence type="ECO:0000256" key="1">
    <source>
        <dbReference type="ARBA" id="ARBA00005703"/>
    </source>
</evidence>
<gene>
    <name evidence="3" type="ORF">QR98_0003090</name>
</gene>
<dbReference type="PANTHER" id="PTHR12290">
    <property type="entry name" value="CORNICHON-RELATED"/>
    <property type="match status" value="1"/>
</dbReference>
<feature type="domain" description="DNA/pantothenate metabolism flavoprotein C-terminal" evidence="2">
    <location>
        <begin position="174"/>
        <end position="295"/>
    </location>
</feature>
<dbReference type="EMBL" id="JXLN01000389">
    <property type="protein sequence ID" value="KPL97841.1"/>
    <property type="molecule type" value="Genomic_DNA"/>
</dbReference>
<name>A0A131ZT41_SARSC</name>
<dbReference type="OrthoDB" id="70224at2759"/>
<comment type="caution">
    <text evidence="3">The sequence shown here is derived from an EMBL/GenBank/DDBJ whole genome shotgun (WGS) entry which is preliminary data.</text>
</comment>
<proteinExistence type="inferred from homology"/>
<reference evidence="3 4" key="1">
    <citation type="journal article" date="2015" name="Parasit. Vectors">
        <title>Draft genome of the scabies mite.</title>
        <authorList>
            <person name="Rider S.D.Jr."/>
            <person name="Morgan M.S."/>
            <person name="Arlian L.G."/>
        </authorList>
    </citation>
    <scope>NUCLEOTIDE SEQUENCE [LARGE SCALE GENOMIC DNA]</scope>
    <source>
        <strain evidence="3">Arlian Lab</strain>
    </source>
</reference>
<dbReference type="GO" id="GO:0016874">
    <property type="term" value="F:ligase activity"/>
    <property type="evidence" value="ECO:0007669"/>
    <property type="project" value="UniProtKB-KW"/>
</dbReference>
<dbReference type="Proteomes" id="UP000616769">
    <property type="component" value="Unassembled WGS sequence"/>
</dbReference>
<dbReference type="VEuPathDB" id="VectorBase:SSCA009267"/>
<dbReference type="SUPFAM" id="SSF102645">
    <property type="entry name" value="CoaB-like"/>
    <property type="match status" value="1"/>
</dbReference>
<dbReference type="InterPro" id="IPR007085">
    <property type="entry name" value="DNA/pantothenate-metab_flavo_C"/>
</dbReference>
<dbReference type="Pfam" id="PF04127">
    <property type="entry name" value="DFP"/>
    <property type="match status" value="1"/>
</dbReference>
<organism evidence="3 4">
    <name type="scientific">Sarcoptes scabiei</name>
    <name type="common">Itch mite</name>
    <name type="synonym">Acarus scabiei</name>
    <dbReference type="NCBI Taxonomy" id="52283"/>
    <lineage>
        <taxon>Eukaryota</taxon>
        <taxon>Metazoa</taxon>
        <taxon>Ecdysozoa</taxon>
        <taxon>Arthropoda</taxon>
        <taxon>Chelicerata</taxon>
        <taxon>Arachnida</taxon>
        <taxon>Acari</taxon>
        <taxon>Acariformes</taxon>
        <taxon>Sarcoptiformes</taxon>
        <taxon>Astigmata</taxon>
        <taxon>Psoroptidia</taxon>
        <taxon>Sarcoptoidea</taxon>
        <taxon>Sarcoptidae</taxon>
        <taxon>Sarcoptinae</taxon>
        <taxon>Sarcoptes</taxon>
    </lineage>
</organism>